<organism evidence="1">
    <name type="scientific">Pyricularia oryzae (strain Y34)</name>
    <name type="common">Rice blast fungus</name>
    <name type="synonym">Magnaporthe oryzae</name>
    <dbReference type="NCBI Taxonomy" id="1143189"/>
    <lineage>
        <taxon>Eukaryota</taxon>
        <taxon>Fungi</taxon>
        <taxon>Dikarya</taxon>
        <taxon>Ascomycota</taxon>
        <taxon>Pezizomycotina</taxon>
        <taxon>Sordariomycetes</taxon>
        <taxon>Sordariomycetidae</taxon>
        <taxon>Magnaporthales</taxon>
        <taxon>Pyriculariaceae</taxon>
        <taxon>Pyricularia</taxon>
    </lineage>
</organism>
<evidence type="ECO:0000313" key="1">
    <source>
        <dbReference type="EMBL" id="ELQ41055.1"/>
    </source>
</evidence>
<accession>A0AA97P334</accession>
<dbReference type="Proteomes" id="UP000011086">
    <property type="component" value="Unassembled WGS sequence"/>
</dbReference>
<dbReference type="SUPFAM" id="SSF53335">
    <property type="entry name" value="S-adenosyl-L-methionine-dependent methyltransferases"/>
    <property type="match status" value="1"/>
</dbReference>
<evidence type="ECO:0008006" key="2">
    <source>
        <dbReference type="Google" id="ProtNLM"/>
    </source>
</evidence>
<name>A0AA97P334_PYRO3</name>
<protein>
    <recommendedName>
        <fullName evidence="2">Methyltransferase domain-containing protein</fullName>
    </recommendedName>
</protein>
<reference evidence="1" key="1">
    <citation type="journal article" date="2012" name="PLoS Genet.">
        <title>Comparative analysis of the genomes of two field isolates of the rice blast fungus Magnaporthe oryzae.</title>
        <authorList>
            <person name="Xue M."/>
            <person name="Yang J."/>
            <person name="Li Z."/>
            <person name="Hu S."/>
            <person name="Yao N."/>
            <person name="Dean R.A."/>
            <person name="Zhao W."/>
            <person name="Shen M."/>
            <person name="Zhang H."/>
            <person name="Li C."/>
            <person name="Liu L."/>
            <person name="Cao L."/>
            <person name="Xu X."/>
            <person name="Xing Y."/>
            <person name="Hsiang T."/>
            <person name="Zhang Z."/>
            <person name="Xu J.R."/>
            <person name="Peng Y.L."/>
        </authorList>
    </citation>
    <scope>NUCLEOTIDE SEQUENCE</scope>
    <source>
        <strain evidence="1">Y34</strain>
    </source>
</reference>
<dbReference type="EMBL" id="JH793743">
    <property type="protein sequence ID" value="ELQ41055.1"/>
    <property type="molecule type" value="Genomic_DNA"/>
</dbReference>
<gene>
    <name evidence="1" type="ORF">OOU_Y34scaffold00305g1</name>
</gene>
<dbReference type="AlphaFoldDB" id="A0AA97P334"/>
<proteinExistence type="predicted"/>
<dbReference type="InterPro" id="IPR029063">
    <property type="entry name" value="SAM-dependent_MTases_sf"/>
</dbReference>
<sequence>MTTSGAVVDAVIRKARALTEKQRGQDSLDIFNQLFRYILGDKLHTDVIEFGEEQHVLDVGCGSGLWPILMAQQLETILAPMHLNSPNLPSILAAYRQIILPEKMKKGSIKSWSTLYGKIATHLKHGTGVFEQFEIDWKFKRNSDPIPEALEKWSTKLHHAMEDHGMSIQCDPEETRSMLLNNGFNDVQERAILLPVNDWQSKDADKKIGRWFNTALTESILPMSIPPLVRTNQNVNAIHDLIAKVSEELYSKKHTQGLYCMLYPAQRKTSVYASIHPLSLTWRFGGLSGLNG</sequence>